<keyword evidence="5" id="KW-0375">Hydrogen ion transport</keyword>
<comment type="caution">
    <text evidence="10">The sequence shown here is derived from an EMBL/GenBank/DDBJ whole genome shotgun (WGS) entry which is preliminary data.</text>
</comment>
<evidence type="ECO:0000256" key="6">
    <source>
        <dbReference type="ARBA" id="ARBA00023065"/>
    </source>
</evidence>
<keyword evidence="8" id="KW-0472">Membrane</keyword>
<comment type="subcellular location">
    <subcellularLocation>
        <location evidence="1">Mitochondrion membrane</location>
    </subcellularLocation>
</comment>
<evidence type="ECO:0000256" key="2">
    <source>
        <dbReference type="ARBA" id="ARBA00005699"/>
    </source>
</evidence>
<keyword evidence="4" id="KW-0138">CF(0)</keyword>
<sequence>MSKLIAKIPSMAQGIVASSRPKLNKFMYYAKVELVPPTPAEVGEAVKGFQQILNSAKTGKWKQLTVKGRMA</sequence>
<dbReference type="InterPro" id="IPR006808">
    <property type="entry name" value="ATP_synth_F0_gsu_mt"/>
</dbReference>
<reference evidence="10 11" key="1">
    <citation type="journal article" date="2019" name="PLoS Biol.">
        <title>Sex chromosomes control vertical transmission of feminizing Wolbachia symbionts in an isopod.</title>
        <authorList>
            <person name="Becking T."/>
            <person name="Chebbi M.A."/>
            <person name="Giraud I."/>
            <person name="Moumen B."/>
            <person name="Laverre T."/>
            <person name="Caubet Y."/>
            <person name="Peccoud J."/>
            <person name="Gilbert C."/>
            <person name="Cordaux R."/>
        </authorList>
    </citation>
    <scope>NUCLEOTIDE SEQUENCE [LARGE SCALE GENOMIC DNA]</scope>
    <source>
        <strain evidence="10">ANa2</strain>
        <tissue evidence="10">Whole body excluding digestive tract and cuticle</tissue>
    </source>
</reference>
<dbReference type="Proteomes" id="UP000326759">
    <property type="component" value="Unassembled WGS sequence"/>
</dbReference>
<accession>A0A5N5SWB5</accession>
<dbReference type="GO" id="GO:0015078">
    <property type="term" value="F:proton transmembrane transporter activity"/>
    <property type="evidence" value="ECO:0007669"/>
    <property type="project" value="InterPro"/>
</dbReference>
<keyword evidence="9" id="KW-0066">ATP synthesis</keyword>
<keyword evidence="6" id="KW-0406">Ion transport</keyword>
<name>A0A5N5SWB5_9CRUS</name>
<dbReference type="GO" id="GO:0045259">
    <property type="term" value="C:proton-transporting ATP synthase complex"/>
    <property type="evidence" value="ECO:0007669"/>
    <property type="project" value="UniProtKB-KW"/>
</dbReference>
<evidence type="ECO:0000256" key="9">
    <source>
        <dbReference type="ARBA" id="ARBA00023310"/>
    </source>
</evidence>
<comment type="similarity">
    <text evidence="2">Belongs to the ATPase g subunit family.</text>
</comment>
<keyword evidence="7" id="KW-0496">Mitochondrion</keyword>
<evidence type="ECO:0000256" key="1">
    <source>
        <dbReference type="ARBA" id="ARBA00004325"/>
    </source>
</evidence>
<evidence type="ECO:0000256" key="8">
    <source>
        <dbReference type="ARBA" id="ARBA00023136"/>
    </source>
</evidence>
<protein>
    <submittedName>
        <fullName evidence="10">ATP synthase subunit g, mitochondrial</fullName>
    </submittedName>
</protein>
<evidence type="ECO:0000313" key="11">
    <source>
        <dbReference type="Proteomes" id="UP000326759"/>
    </source>
</evidence>
<evidence type="ECO:0000256" key="3">
    <source>
        <dbReference type="ARBA" id="ARBA00022448"/>
    </source>
</evidence>
<evidence type="ECO:0000256" key="4">
    <source>
        <dbReference type="ARBA" id="ARBA00022547"/>
    </source>
</evidence>
<proteinExistence type="inferred from homology"/>
<dbReference type="GO" id="GO:0015986">
    <property type="term" value="P:proton motive force-driven ATP synthesis"/>
    <property type="evidence" value="ECO:0007669"/>
    <property type="project" value="InterPro"/>
</dbReference>
<keyword evidence="11" id="KW-1185">Reference proteome</keyword>
<dbReference type="EMBL" id="SEYY01019408">
    <property type="protein sequence ID" value="KAB7498287.1"/>
    <property type="molecule type" value="Genomic_DNA"/>
</dbReference>
<dbReference type="GO" id="GO:0031966">
    <property type="term" value="C:mitochondrial membrane"/>
    <property type="evidence" value="ECO:0007669"/>
    <property type="project" value="UniProtKB-SubCell"/>
</dbReference>
<keyword evidence="3" id="KW-0813">Transport</keyword>
<dbReference type="OrthoDB" id="437at2759"/>
<dbReference type="Pfam" id="PF04718">
    <property type="entry name" value="ATP-synt_G"/>
    <property type="match status" value="1"/>
</dbReference>
<evidence type="ECO:0000313" key="10">
    <source>
        <dbReference type="EMBL" id="KAB7498287.1"/>
    </source>
</evidence>
<dbReference type="AlphaFoldDB" id="A0A5N5SWB5"/>
<organism evidence="10 11">
    <name type="scientific">Armadillidium nasatum</name>
    <dbReference type="NCBI Taxonomy" id="96803"/>
    <lineage>
        <taxon>Eukaryota</taxon>
        <taxon>Metazoa</taxon>
        <taxon>Ecdysozoa</taxon>
        <taxon>Arthropoda</taxon>
        <taxon>Crustacea</taxon>
        <taxon>Multicrustacea</taxon>
        <taxon>Malacostraca</taxon>
        <taxon>Eumalacostraca</taxon>
        <taxon>Peracarida</taxon>
        <taxon>Isopoda</taxon>
        <taxon>Oniscidea</taxon>
        <taxon>Crinocheta</taxon>
        <taxon>Armadillidiidae</taxon>
        <taxon>Armadillidium</taxon>
    </lineage>
</organism>
<gene>
    <name evidence="10" type="primary">ATP5L</name>
    <name evidence="10" type="ORF">Anas_03306</name>
</gene>
<evidence type="ECO:0000256" key="5">
    <source>
        <dbReference type="ARBA" id="ARBA00022781"/>
    </source>
</evidence>
<evidence type="ECO:0000256" key="7">
    <source>
        <dbReference type="ARBA" id="ARBA00023128"/>
    </source>
</evidence>